<reference evidence="1" key="1">
    <citation type="submission" date="2015-12" db="EMBL/GenBank/DDBJ databases">
        <title>Update maize B73 reference genome by single molecule sequencing technologies.</title>
        <authorList>
            <consortium name="Maize Genome Sequencing Project"/>
            <person name="Ware D."/>
        </authorList>
    </citation>
    <scope>NUCLEOTIDE SEQUENCE</scope>
    <source>
        <tissue evidence="1">Seedling</tissue>
    </source>
</reference>
<accession>A0A1D6LYL6</accession>
<dbReference type="EMBL" id="CM000782">
    <property type="protein sequence ID" value="AQK84220.1"/>
    <property type="molecule type" value="Genomic_DNA"/>
</dbReference>
<organism evidence="1">
    <name type="scientific">Zea mays</name>
    <name type="common">Maize</name>
    <dbReference type="NCBI Taxonomy" id="4577"/>
    <lineage>
        <taxon>Eukaryota</taxon>
        <taxon>Viridiplantae</taxon>
        <taxon>Streptophyta</taxon>
        <taxon>Embryophyta</taxon>
        <taxon>Tracheophyta</taxon>
        <taxon>Spermatophyta</taxon>
        <taxon>Magnoliopsida</taxon>
        <taxon>Liliopsida</taxon>
        <taxon>Poales</taxon>
        <taxon>Poaceae</taxon>
        <taxon>PACMAD clade</taxon>
        <taxon>Panicoideae</taxon>
        <taxon>Andropogonodae</taxon>
        <taxon>Andropogoneae</taxon>
        <taxon>Tripsacinae</taxon>
        <taxon>Zea</taxon>
    </lineage>
</organism>
<dbReference type="AlphaFoldDB" id="A0A1D6LYL6"/>
<name>A0A1D6LYL6_MAIZE</name>
<proteinExistence type="predicted"/>
<gene>
    <name evidence="1" type="ORF">ZEAMMB73_Zm00001d037535</name>
</gene>
<sequence>MEELGSRSYKAHKNNIKKPTCGCQTSTKGAHCIPNPHWVLLDWECTCAVYHSTHQSRASLATFSDLSQSQCEVHRADEGDSYAEYSSGEKTKIGINVSMNKVEAWYMLFKKIGNTFIDDGLMMG</sequence>
<protein>
    <submittedName>
        <fullName evidence="1">Uncharacterized protein</fullName>
    </submittedName>
</protein>
<evidence type="ECO:0000313" key="1">
    <source>
        <dbReference type="EMBL" id="AQK84220.1"/>
    </source>
</evidence>